<reference evidence="7 8" key="1">
    <citation type="submission" date="2017-03" db="EMBL/GenBank/DDBJ databases">
        <title>Genome of the blue death feigning beetle - Asbolus verrucosus.</title>
        <authorList>
            <person name="Rider S.D."/>
        </authorList>
    </citation>
    <scope>NUCLEOTIDE SEQUENCE [LARGE SCALE GENOMIC DNA]</scope>
    <source>
        <strain evidence="7">Butters</strain>
        <tissue evidence="7">Head and leg muscle</tissue>
    </source>
</reference>
<comment type="similarity">
    <text evidence="1">Belongs to the gamma-glutamylcyclotransferase family. ChaC subfamily.</text>
</comment>
<sequence>MWVFGYGSLIWKVDFPFDEKIVGFIKGFQRRFYQHSVDHRGIPGKPGRVVTLVPGEENDRVYGIAYKLNEQKQESVINHLDYREKGGYERTPVLFYPKDKRREPFEIIIYLANHNNPQYAGPADIDSIANQIVKSVGPSGTNIEYVFNLAKAMRDIAPEVNDEHLFTIERKIQNLLKFNTSESYSRTLN</sequence>
<evidence type="ECO:0000313" key="8">
    <source>
        <dbReference type="Proteomes" id="UP000292052"/>
    </source>
</evidence>
<evidence type="ECO:0000256" key="3">
    <source>
        <dbReference type="ARBA" id="ARBA00023239"/>
    </source>
</evidence>
<comment type="catalytic activity">
    <reaction evidence="6">
        <text>glutathione = L-cysteinylglycine + 5-oxo-L-proline</text>
        <dbReference type="Rhea" id="RHEA:47724"/>
        <dbReference type="ChEBI" id="CHEBI:57925"/>
        <dbReference type="ChEBI" id="CHEBI:58402"/>
        <dbReference type="ChEBI" id="CHEBI:61694"/>
        <dbReference type="EC" id="4.3.2.7"/>
    </reaction>
</comment>
<dbReference type="SUPFAM" id="SSF110857">
    <property type="entry name" value="Gamma-glutamyl cyclotransferase-like"/>
    <property type="match status" value="1"/>
</dbReference>
<comment type="function">
    <text evidence="5">Catalyzes the cleavage of glutathione into 5-oxo-L-proline and a Cys-Gly dipeptide. Acts specifically on glutathione, but not on other gamma-glutamyl peptides.</text>
</comment>
<dbReference type="OrthoDB" id="1933483at2759"/>
<dbReference type="InterPro" id="IPR036568">
    <property type="entry name" value="GGCT-like_sf"/>
</dbReference>
<evidence type="ECO:0000256" key="1">
    <source>
        <dbReference type="ARBA" id="ARBA00009662"/>
    </source>
</evidence>
<comment type="caution">
    <text evidence="7">The sequence shown here is derived from an EMBL/GenBank/DDBJ whole genome shotgun (WGS) entry which is preliminary data.</text>
</comment>
<dbReference type="PANTHER" id="PTHR12192:SF2">
    <property type="entry name" value="GLUTATHIONE-SPECIFIC GAMMA-GLUTAMYLCYCLOTRANSFERASE 2"/>
    <property type="match status" value="1"/>
</dbReference>
<dbReference type="GO" id="GO:0006751">
    <property type="term" value="P:glutathione catabolic process"/>
    <property type="evidence" value="ECO:0007669"/>
    <property type="project" value="InterPro"/>
</dbReference>
<keyword evidence="8" id="KW-1185">Reference proteome</keyword>
<dbReference type="InterPro" id="IPR006840">
    <property type="entry name" value="ChaC"/>
</dbReference>
<dbReference type="AlphaFoldDB" id="A0A482W5A8"/>
<evidence type="ECO:0000313" key="7">
    <source>
        <dbReference type="EMBL" id="RZC39929.1"/>
    </source>
</evidence>
<dbReference type="GO" id="GO:0005737">
    <property type="term" value="C:cytoplasm"/>
    <property type="evidence" value="ECO:0007669"/>
    <property type="project" value="TreeGrafter"/>
</dbReference>
<organism evidence="7 8">
    <name type="scientific">Asbolus verrucosus</name>
    <name type="common">Desert ironclad beetle</name>
    <dbReference type="NCBI Taxonomy" id="1661398"/>
    <lineage>
        <taxon>Eukaryota</taxon>
        <taxon>Metazoa</taxon>
        <taxon>Ecdysozoa</taxon>
        <taxon>Arthropoda</taxon>
        <taxon>Hexapoda</taxon>
        <taxon>Insecta</taxon>
        <taxon>Pterygota</taxon>
        <taxon>Neoptera</taxon>
        <taxon>Endopterygota</taxon>
        <taxon>Coleoptera</taxon>
        <taxon>Polyphaga</taxon>
        <taxon>Cucujiformia</taxon>
        <taxon>Tenebrionidae</taxon>
        <taxon>Pimeliinae</taxon>
        <taxon>Asbolus</taxon>
    </lineage>
</organism>
<dbReference type="GO" id="GO:0061928">
    <property type="term" value="F:glutathione specific gamma-glutamylcyclotransferase activity"/>
    <property type="evidence" value="ECO:0007669"/>
    <property type="project" value="UniProtKB-EC"/>
</dbReference>
<dbReference type="PANTHER" id="PTHR12192">
    <property type="entry name" value="CATION TRANSPORT PROTEIN CHAC-RELATED"/>
    <property type="match status" value="1"/>
</dbReference>
<dbReference type="Pfam" id="PF04752">
    <property type="entry name" value="ChaC"/>
    <property type="match status" value="1"/>
</dbReference>
<dbReference type="CDD" id="cd06661">
    <property type="entry name" value="GGCT_like"/>
    <property type="match status" value="1"/>
</dbReference>
<dbReference type="STRING" id="1661398.A0A482W5A8"/>
<name>A0A482W5A8_ASBVE</name>
<evidence type="ECO:0000256" key="4">
    <source>
        <dbReference type="ARBA" id="ARBA00043195"/>
    </source>
</evidence>
<keyword evidence="3" id="KW-0456">Lyase</keyword>
<accession>A0A482W5A8</accession>
<dbReference type="InterPro" id="IPR013024">
    <property type="entry name" value="GGCT-like"/>
</dbReference>
<evidence type="ECO:0000256" key="5">
    <source>
        <dbReference type="ARBA" id="ARBA00045227"/>
    </source>
</evidence>
<proteinExistence type="inferred from homology"/>
<dbReference type="EMBL" id="QDEB01030323">
    <property type="protein sequence ID" value="RZC39929.1"/>
    <property type="molecule type" value="Genomic_DNA"/>
</dbReference>
<evidence type="ECO:0000256" key="2">
    <source>
        <dbReference type="ARBA" id="ARBA00012344"/>
    </source>
</evidence>
<gene>
    <name evidence="7" type="ORF">BDFB_002731</name>
</gene>
<dbReference type="Gene3D" id="3.10.490.10">
    <property type="entry name" value="Gamma-glutamyl cyclotransferase-like"/>
    <property type="match status" value="1"/>
</dbReference>
<dbReference type="EC" id="4.3.2.7" evidence="2"/>
<evidence type="ECO:0000256" key="6">
    <source>
        <dbReference type="ARBA" id="ARBA00048073"/>
    </source>
</evidence>
<dbReference type="Proteomes" id="UP000292052">
    <property type="component" value="Unassembled WGS sequence"/>
</dbReference>
<dbReference type="FunFam" id="3.10.490.10:FF:000003">
    <property type="entry name" value="Gamma-glutamylcyclotransferase"/>
    <property type="match status" value="1"/>
</dbReference>
<protein>
    <recommendedName>
        <fullName evidence="2">glutathione-specific gamma-glutamylcyclotransferase</fullName>
        <ecNumber evidence="2">4.3.2.7</ecNumber>
    </recommendedName>
    <alternativeName>
        <fullName evidence="4">Cation transport regulator-like protein 2</fullName>
    </alternativeName>
</protein>